<proteinExistence type="predicted"/>
<comment type="caution">
    <text evidence="2">The sequence shown here is derived from an EMBL/GenBank/DDBJ whole genome shotgun (WGS) entry which is preliminary data.</text>
</comment>
<accession>A0ABU0PIY5</accession>
<name>A0ABU0PIY5_9MICC</name>
<reference evidence="2 3" key="1">
    <citation type="submission" date="2023-07" db="EMBL/GenBank/DDBJ databases">
        <title>Comparative genomics of wheat-associated soil bacteria to identify genetic determinants of phenazine resistance.</title>
        <authorList>
            <person name="Mouncey N."/>
        </authorList>
    </citation>
    <scope>NUCLEOTIDE SEQUENCE [LARGE SCALE GENOMIC DNA]</scope>
    <source>
        <strain evidence="2 3">W1I3</strain>
    </source>
</reference>
<dbReference type="InterPro" id="IPR049193">
    <property type="entry name" value="DUF6855"/>
</dbReference>
<dbReference type="Proteomes" id="UP001236806">
    <property type="component" value="Unassembled WGS sequence"/>
</dbReference>
<dbReference type="Pfam" id="PF21619">
    <property type="entry name" value="DUF6855"/>
    <property type="match status" value="1"/>
</dbReference>
<dbReference type="EMBL" id="JAUSXB010000001">
    <property type="protein sequence ID" value="MDQ0673930.1"/>
    <property type="molecule type" value="Genomic_DNA"/>
</dbReference>
<organism evidence="2 3">
    <name type="scientific">Pseudarthrobacter siccitolerans</name>
    <dbReference type="NCBI Taxonomy" id="861266"/>
    <lineage>
        <taxon>Bacteria</taxon>
        <taxon>Bacillati</taxon>
        <taxon>Actinomycetota</taxon>
        <taxon>Actinomycetes</taxon>
        <taxon>Micrococcales</taxon>
        <taxon>Micrococcaceae</taxon>
        <taxon>Pseudarthrobacter</taxon>
    </lineage>
</organism>
<keyword evidence="3" id="KW-1185">Reference proteome</keyword>
<evidence type="ECO:0000313" key="3">
    <source>
        <dbReference type="Proteomes" id="UP001236806"/>
    </source>
</evidence>
<feature type="domain" description="DUF6855" evidence="1">
    <location>
        <begin position="14"/>
        <end position="50"/>
    </location>
</feature>
<evidence type="ECO:0000259" key="1">
    <source>
        <dbReference type="Pfam" id="PF21619"/>
    </source>
</evidence>
<evidence type="ECO:0000313" key="2">
    <source>
        <dbReference type="EMBL" id="MDQ0673930.1"/>
    </source>
</evidence>
<gene>
    <name evidence="2" type="ORF">QFZ36_001491</name>
</gene>
<protein>
    <recommendedName>
        <fullName evidence="1">DUF6855 domain-containing protein</fullName>
    </recommendedName>
</protein>
<sequence>MLTSEFVKGCRVAAGTKADPWRLVTAPGSSEYIMYRDPEADPPALACQVGCLSG</sequence>